<proteinExistence type="predicted"/>
<organism evidence="2 3">
    <name type="scientific">Terricaulis silvestris</name>
    <dbReference type="NCBI Taxonomy" id="2686094"/>
    <lineage>
        <taxon>Bacteria</taxon>
        <taxon>Pseudomonadati</taxon>
        <taxon>Pseudomonadota</taxon>
        <taxon>Alphaproteobacteria</taxon>
        <taxon>Caulobacterales</taxon>
        <taxon>Caulobacteraceae</taxon>
        <taxon>Terricaulis</taxon>
    </lineage>
</organism>
<dbReference type="Proteomes" id="UP000431269">
    <property type="component" value="Chromosome"/>
</dbReference>
<dbReference type="KEGG" id="tsv:DSM104635_02394"/>
<evidence type="ECO:0000313" key="3">
    <source>
        <dbReference type="Proteomes" id="UP000431269"/>
    </source>
</evidence>
<feature type="transmembrane region" description="Helical" evidence="1">
    <location>
        <begin position="80"/>
        <end position="102"/>
    </location>
</feature>
<keyword evidence="1" id="KW-0472">Membrane</keyword>
<keyword evidence="1" id="KW-0812">Transmembrane</keyword>
<protein>
    <submittedName>
        <fullName evidence="2">Uncharacterized protein</fullName>
    </submittedName>
</protein>
<gene>
    <name evidence="2" type="ORF">DSM104635_02394</name>
</gene>
<sequence length="127" mass="14586">MSLNNPTRVQVAAWIDVLDGAEPQHLRGRWGEAYDRLHTALRYARKVRRYSAIPSALIAVVLVIIFHGEVWDFDDIYNLLGLEMAVLFTGYFVLTKMFAVLAEENRVQSLLRHYGAQDVPHEEEAMQ</sequence>
<dbReference type="AlphaFoldDB" id="A0A6I6MSI7"/>
<reference evidence="3" key="1">
    <citation type="submission" date="2019-12" db="EMBL/GenBank/DDBJ databases">
        <title>Complete genome of Terracaulis silvestris 0127_4.</title>
        <authorList>
            <person name="Vieira S."/>
            <person name="Riedel T."/>
            <person name="Sproer C."/>
            <person name="Pascual J."/>
            <person name="Boedeker C."/>
            <person name="Overmann J."/>
        </authorList>
    </citation>
    <scope>NUCLEOTIDE SEQUENCE [LARGE SCALE GENOMIC DNA]</scope>
    <source>
        <strain evidence="3">0127_4</strain>
    </source>
</reference>
<dbReference type="RefSeq" id="WP_158766393.1">
    <property type="nucleotide sequence ID" value="NZ_CP047045.1"/>
</dbReference>
<feature type="transmembrane region" description="Helical" evidence="1">
    <location>
        <begin position="50"/>
        <end position="68"/>
    </location>
</feature>
<dbReference type="EMBL" id="CP047045">
    <property type="protein sequence ID" value="QGZ95544.1"/>
    <property type="molecule type" value="Genomic_DNA"/>
</dbReference>
<name>A0A6I6MSI7_9CAUL</name>
<evidence type="ECO:0000313" key="2">
    <source>
        <dbReference type="EMBL" id="QGZ95544.1"/>
    </source>
</evidence>
<keyword evidence="1" id="KW-1133">Transmembrane helix</keyword>
<keyword evidence="3" id="KW-1185">Reference proteome</keyword>
<evidence type="ECO:0000256" key="1">
    <source>
        <dbReference type="SAM" id="Phobius"/>
    </source>
</evidence>
<accession>A0A6I6MSI7</accession>